<organism evidence="1 2">
    <name type="scientific">Habropoda laboriosa</name>
    <dbReference type="NCBI Taxonomy" id="597456"/>
    <lineage>
        <taxon>Eukaryota</taxon>
        <taxon>Metazoa</taxon>
        <taxon>Ecdysozoa</taxon>
        <taxon>Arthropoda</taxon>
        <taxon>Hexapoda</taxon>
        <taxon>Insecta</taxon>
        <taxon>Pterygota</taxon>
        <taxon>Neoptera</taxon>
        <taxon>Endopterygota</taxon>
        <taxon>Hymenoptera</taxon>
        <taxon>Apocrita</taxon>
        <taxon>Aculeata</taxon>
        <taxon>Apoidea</taxon>
        <taxon>Anthophila</taxon>
        <taxon>Apidae</taxon>
        <taxon>Habropoda</taxon>
    </lineage>
</organism>
<gene>
    <name evidence="1" type="ORF">WH47_04094</name>
</gene>
<evidence type="ECO:0000313" key="2">
    <source>
        <dbReference type="Proteomes" id="UP000053825"/>
    </source>
</evidence>
<sequence length="102" mass="11516">NQNEVLLLSGITTQQVLTIGQVTINVLDRLATIHAVDNSFPITQEGIIGSDFLVQQKARINYRNKRLEYGTQIIPFESEERLVIPARNKPGDRTELYSAFES</sequence>
<feature type="non-terminal residue" evidence="1">
    <location>
        <position position="1"/>
    </location>
</feature>
<dbReference type="InterPro" id="IPR021109">
    <property type="entry name" value="Peptidase_aspartic_dom_sf"/>
</dbReference>
<protein>
    <submittedName>
        <fullName evidence="1">Uncharacterized protein</fullName>
    </submittedName>
</protein>
<dbReference type="AlphaFoldDB" id="A0A0L7QXU6"/>
<proteinExistence type="predicted"/>
<reference evidence="1 2" key="1">
    <citation type="submission" date="2015-07" db="EMBL/GenBank/DDBJ databases">
        <title>The genome of Habropoda laboriosa.</title>
        <authorList>
            <person name="Pan H."/>
            <person name="Kapheim K."/>
        </authorList>
    </citation>
    <scope>NUCLEOTIDE SEQUENCE [LARGE SCALE GENOMIC DNA]</scope>
    <source>
        <strain evidence="1">0110345459</strain>
    </source>
</reference>
<dbReference type="Gene3D" id="2.40.70.10">
    <property type="entry name" value="Acid Proteases"/>
    <property type="match status" value="1"/>
</dbReference>
<keyword evidence="2" id="KW-1185">Reference proteome</keyword>
<evidence type="ECO:0000313" key="1">
    <source>
        <dbReference type="EMBL" id="KOC63376.1"/>
    </source>
</evidence>
<name>A0A0L7QXU6_9HYME</name>
<dbReference type="EMBL" id="KQ414700">
    <property type="protein sequence ID" value="KOC63376.1"/>
    <property type="molecule type" value="Genomic_DNA"/>
</dbReference>
<dbReference type="Proteomes" id="UP000053825">
    <property type="component" value="Unassembled WGS sequence"/>
</dbReference>
<accession>A0A0L7QXU6</accession>